<gene>
    <name evidence="1" type="ORF">GALL_97480</name>
</gene>
<dbReference type="EMBL" id="MLJW01000033">
    <property type="protein sequence ID" value="OIR08244.1"/>
    <property type="molecule type" value="Genomic_DNA"/>
</dbReference>
<reference evidence="1" key="1">
    <citation type="submission" date="2016-10" db="EMBL/GenBank/DDBJ databases">
        <title>Sequence of Gallionella enrichment culture.</title>
        <authorList>
            <person name="Poehlein A."/>
            <person name="Muehling M."/>
            <person name="Daniel R."/>
        </authorList>
    </citation>
    <scope>NUCLEOTIDE SEQUENCE</scope>
</reference>
<accession>A0A1J5T321</accession>
<sequence length="206" mass="21221">MKTGTLLTILSLGFVLLSARTVRGQVLDGRVEVDVAHYVALVSGYSESSISLVVSPAVVTEVVNGSSLMGTNLAIDNITVGIPGVANLTFSYKIYATKMDDGSGTIISIDVIYNPTLVGNLGAKTGSYILMRQSDVATKFVSGDKVANAVALATVYGAGFGSPGYYGGPPAYGDTYYTSLVLPYSYIVMSSGGAVILGPVISLGPL</sequence>
<proteinExistence type="predicted"/>
<comment type="caution">
    <text evidence="1">The sequence shown here is derived from an EMBL/GenBank/DDBJ whole genome shotgun (WGS) entry which is preliminary data.</text>
</comment>
<name>A0A1J5T321_9ZZZZ</name>
<protein>
    <submittedName>
        <fullName evidence="1">Uncharacterized protein</fullName>
    </submittedName>
</protein>
<evidence type="ECO:0000313" key="1">
    <source>
        <dbReference type="EMBL" id="OIR08244.1"/>
    </source>
</evidence>
<organism evidence="1">
    <name type="scientific">mine drainage metagenome</name>
    <dbReference type="NCBI Taxonomy" id="410659"/>
    <lineage>
        <taxon>unclassified sequences</taxon>
        <taxon>metagenomes</taxon>
        <taxon>ecological metagenomes</taxon>
    </lineage>
</organism>
<dbReference type="AlphaFoldDB" id="A0A1J5T321"/>